<gene>
    <name evidence="27" type="primary">MSL2</name>
</gene>
<feature type="region of interest" description="Disordered" evidence="24">
    <location>
        <begin position="517"/>
        <end position="539"/>
    </location>
</feature>
<dbReference type="GO" id="GO:0005634">
    <property type="term" value="C:nucleus"/>
    <property type="evidence" value="ECO:0007669"/>
    <property type="project" value="UniProtKB-SubCell"/>
</dbReference>
<evidence type="ECO:0000259" key="26">
    <source>
        <dbReference type="PROSITE" id="PS52051"/>
    </source>
</evidence>
<dbReference type="Proteomes" id="UP000001811">
    <property type="component" value="Chromosome 14"/>
</dbReference>
<keyword evidence="14 23" id="KW-0539">Nucleus</keyword>
<evidence type="ECO:0000256" key="13">
    <source>
        <dbReference type="ARBA" id="ARBA00022853"/>
    </source>
</evidence>
<dbReference type="EC" id="2.3.2.27" evidence="5"/>
<proteinExistence type="inferred from homology"/>
<dbReference type="EMBL" id="AAGW02015383">
    <property type="status" value="NOT_ANNOTATED_CDS"/>
    <property type="molecule type" value="Genomic_DNA"/>
</dbReference>
<comment type="pathway">
    <text evidence="4">Protein modification; protein ubiquitination.</text>
</comment>
<evidence type="ECO:0000256" key="19">
    <source>
        <dbReference type="ARBA" id="ARBA00077712"/>
    </source>
</evidence>
<dbReference type="EMBL" id="AAGW02015382">
    <property type="status" value="NOT_ANNOTATED_CDS"/>
    <property type="molecule type" value="Genomic_DNA"/>
</dbReference>
<dbReference type="GO" id="GO:0040029">
    <property type="term" value="P:epigenetic regulation of gene expression"/>
    <property type="evidence" value="ECO:0007669"/>
    <property type="project" value="Ensembl"/>
</dbReference>
<evidence type="ECO:0000256" key="16">
    <source>
        <dbReference type="ARBA" id="ARBA00062598"/>
    </source>
</evidence>
<reference evidence="27" key="2">
    <citation type="submission" date="2025-08" db="UniProtKB">
        <authorList>
            <consortium name="Ensembl"/>
        </authorList>
    </citation>
    <scope>IDENTIFICATION</scope>
    <source>
        <strain evidence="27">Thorbecke</strain>
    </source>
</reference>
<protein>
    <recommendedName>
        <fullName evidence="17">E3 ubiquitin-protein ligase MSL2</fullName>
        <ecNumber evidence="5">2.3.2.27</ecNumber>
    </recommendedName>
    <alternativeName>
        <fullName evidence="19">Male-specific lethal 2-like 1</fullName>
    </alternativeName>
    <alternativeName>
        <fullName evidence="18">Male-specific lethal-2 homolog</fullName>
    </alternativeName>
    <alternativeName>
        <fullName evidence="21">Male-specific lethal-2 homolog 1</fullName>
    </alternativeName>
    <alternativeName>
        <fullName evidence="20">RING finger protein 184</fullName>
    </alternativeName>
</protein>
<feature type="domain" description="CXC MSL2-type" evidence="26">
    <location>
        <begin position="569"/>
        <end position="620"/>
    </location>
</feature>
<keyword evidence="10 22" id="KW-0863">Zinc-finger</keyword>
<dbReference type="CDD" id="cd16522">
    <property type="entry name" value="RING-HC_MSL2"/>
    <property type="match status" value="1"/>
</dbReference>
<dbReference type="PANTHER" id="PTHR16048:SF3">
    <property type="entry name" value="E3 UBIQUITIN-PROTEIN LIGASE MSL2"/>
    <property type="match status" value="1"/>
</dbReference>
<dbReference type="Gene3D" id="3.30.40.10">
    <property type="entry name" value="Zinc/RING finger domain, C3HC4 (zinc finger)"/>
    <property type="match status" value="1"/>
</dbReference>
<dbReference type="InterPro" id="IPR033467">
    <property type="entry name" value="Tesmin/TSO1-like_CXC"/>
</dbReference>
<evidence type="ECO:0000256" key="18">
    <source>
        <dbReference type="ARBA" id="ARBA00077415"/>
    </source>
</evidence>
<evidence type="ECO:0000256" key="6">
    <source>
        <dbReference type="ARBA" id="ARBA00022454"/>
    </source>
</evidence>
<evidence type="ECO:0000256" key="3">
    <source>
        <dbReference type="ARBA" id="ARBA00004286"/>
    </source>
</evidence>
<dbReference type="GeneTree" id="ENSGT00390000016814"/>
<dbReference type="InterPro" id="IPR032043">
    <property type="entry name" value="Msl2_Znf-RING"/>
</dbReference>
<reference evidence="27 28" key="1">
    <citation type="journal article" date="2011" name="Nature">
        <title>A high-resolution map of human evolutionary constraint using 29 mammals.</title>
        <authorList>
            <person name="Lindblad-Toh K."/>
            <person name="Garber M."/>
            <person name="Zuk O."/>
            <person name="Lin M.F."/>
            <person name="Parker B.J."/>
            <person name="Washietl S."/>
            <person name="Kheradpour P."/>
            <person name="Ernst J."/>
            <person name="Jordan G."/>
            <person name="Mauceli E."/>
            <person name="Ward L.D."/>
            <person name="Lowe C.B."/>
            <person name="Holloway A.K."/>
            <person name="Clamp M."/>
            <person name="Gnerre S."/>
            <person name="Alfoldi J."/>
            <person name="Beal K."/>
            <person name="Chang J."/>
            <person name="Clawson H."/>
            <person name="Cuff J."/>
            <person name="Di Palma F."/>
            <person name="Fitzgerald S."/>
            <person name="Flicek P."/>
            <person name="Guttman M."/>
            <person name="Hubisz M.J."/>
            <person name="Jaffe D.B."/>
            <person name="Jungreis I."/>
            <person name="Kent W.J."/>
            <person name="Kostka D."/>
            <person name="Lara M."/>
            <person name="Martins A.L."/>
            <person name="Massingham T."/>
            <person name="Moltke I."/>
            <person name="Raney B.J."/>
            <person name="Rasmussen M.D."/>
            <person name="Robinson J."/>
            <person name="Stark A."/>
            <person name="Vilella A.J."/>
            <person name="Wen J."/>
            <person name="Xie X."/>
            <person name="Zody M.C."/>
            <person name="Baldwin J."/>
            <person name="Bloom T."/>
            <person name="Chin C.W."/>
            <person name="Heiman D."/>
            <person name="Nicol R."/>
            <person name="Nusbaum C."/>
            <person name="Young S."/>
            <person name="Wilkinson J."/>
            <person name="Worley K.C."/>
            <person name="Kovar C.L."/>
            <person name="Muzny D.M."/>
            <person name="Gibbs R.A."/>
            <person name="Cree A."/>
            <person name="Dihn H.H."/>
            <person name="Fowler G."/>
            <person name="Jhangiani S."/>
            <person name="Joshi V."/>
            <person name="Lee S."/>
            <person name="Lewis L.R."/>
            <person name="Nazareth L.V."/>
            <person name="Okwuonu G."/>
            <person name="Santibanez J."/>
            <person name="Warren W.C."/>
            <person name="Mardis E.R."/>
            <person name="Weinstock G.M."/>
            <person name="Wilson R.K."/>
            <person name="Delehaunty K."/>
            <person name="Dooling D."/>
            <person name="Fronik C."/>
            <person name="Fulton L."/>
            <person name="Fulton B."/>
            <person name="Graves T."/>
            <person name="Minx P."/>
            <person name="Sodergren E."/>
            <person name="Birney E."/>
            <person name="Margulies E.H."/>
            <person name="Herrero J."/>
            <person name="Green E.D."/>
            <person name="Haussler D."/>
            <person name="Siepel A."/>
            <person name="Goldman N."/>
            <person name="Pollard K.S."/>
            <person name="Pedersen J.S."/>
            <person name="Lander E.S."/>
            <person name="Kellis M."/>
        </authorList>
    </citation>
    <scope>NUCLEOTIDE SEQUENCE [LARGE SCALE GENOMIC DNA]</scope>
    <source>
        <strain evidence="27 28">Thorbecke inbred</strain>
    </source>
</reference>
<evidence type="ECO:0000256" key="11">
    <source>
        <dbReference type="ARBA" id="ARBA00022786"/>
    </source>
</evidence>
<dbReference type="PROSITE" id="PS52051">
    <property type="entry name" value="CXC_MSL2"/>
    <property type="match status" value="1"/>
</dbReference>
<keyword evidence="8" id="KW-0479">Metal-binding</keyword>
<evidence type="ECO:0000256" key="10">
    <source>
        <dbReference type="ARBA" id="ARBA00022771"/>
    </source>
</evidence>
<dbReference type="GO" id="GO:0006513">
    <property type="term" value="P:protein monoubiquitination"/>
    <property type="evidence" value="ECO:0007669"/>
    <property type="project" value="Ensembl"/>
</dbReference>
<dbReference type="GO" id="GO:0072487">
    <property type="term" value="C:MSL complex"/>
    <property type="evidence" value="ECO:0007669"/>
    <property type="project" value="UniProtKB-UniRule"/>
</dbReference>
<evidence type="ECO:0000256" key="17">
    <source>
        <dbReference type="ARBA" id="ARBA00069328"/>
    </source>
</evidence>
<name>A0A5F9CCG3_RABIT</name>
<keyword evidence="6 23" id="KW-0158">Chromosome</keyword>
<evidence type="ECO:0000256" key="5">
    <source>
        <dbReference type="ARBA" id="ARBA00012483"/>
    </source>
</evidence>
<dbReference type="PANTHER" id="PTHR16048">
    <property type="entry name" value="MSL2-RELATED"/>
    <property type="match status" value="1"/>
</dbReference>
<dbReference type="GO" id="GO:0141054">
    <property type="term" value="F:histone H2B ubiquitin ligase activity"/>
    <property type="evidence" value="ECO:0007669"/>
    <property type="project" value="Ensembl"/>
</dbReference>
<evidence type="ECO:0000256" key="20">
    <source>
        <dbReference type="ARBA" id="ARBA00080503"/>
    </source>
</evidence>
<feature type="domain" description="RING-type" evidence="25">
    <location>
        <begin position="156"/>
        <end position="197"/>
    </location>
</feature>
<evidence type="ECO:0000256" key="15">
    <source>
        <dbReference type="ARBA" id="ARBA00061593"/>
    </source>
</evidence>
<dbReference type="PaxDb" id="9986-ENSOCUP00000001583"/>
<evidence type="ECO:0000256" key="9">
    <source>
        <dbReference type="ARBA" id="ARBA00022763"/>
    </source>
</evidence>
<comment type="catalytic activity">
    <reaction evidence="1">
        <text>S-ubiquitinyl-[E2 ubiquitin-conjugating enzyme]-L-cysteine + [acceptor protein]-L-lysine = [E2 ubiquitin-conjugating enzyme]-L-cysteine + N(6)-ubiquitinyl-[acceptor protein]-L-lysine.</text>
        <dbReference type="EC" id="2.3.2.27"/>
    </reaction>
</comment>
<dbReference type="Bgee" id="ENSOCUG00000001843">
    <property type="expression patterns" value="Expressed in aorta and 15 other cell types or tissues"/>
</dbReference>
<dbReference type="SUPFAM" id="SSF57850">
    <property type="entry name" value="RING/U-box"/>
    <property type="match status" value="1"/>
</dbReference>
<evidence type="ECO:0000256" key="2">
    <source>
        <dbReference type="ARBA" id="ARBA00004123"/>
    </source>
</evidence>
<feature type="region of interest" description="Disordered" evidence="24">
    <location>
        <begin position="1"/>
        <end position="65"/>
    </location>
</feature>
<dbReference type="Pfam" id="PF16685">
    <property type="entry name" value="zf-RING_10"/>
    <property type="match status" value="1"/>
</dbReference>
<dbReference type="CDD" id="cd13122">
    <property type="entry name" value="MSL2_CXC"/>
    <property type="match status" value="1"/>
</dbReference>
<dbReference type="PROSITE" id="PS50089">
    <property type="entry name" value="ZF_RING_2"/>
    <property type="match status" value="1"/>
</dbReference>
<comment type="subcellular location">
    <subcellularLocation>
        <location evidence="3">Chromosome</location>
    </subcellularLocation>
    <subcellularLocation>
        <location evidence="2">Nucleus</location>
    </subcellularLocation>
</comment>
<keyword evidence="11" id="KW-0833">Ubl conjugation pathway</keyword>
<dbReference type="InterPro" id="IPR032049">
    <property type="entry name" value="Msl2-CXC"/>
</dbReference>
<sequence length="689" mass="74120">MREARSPRWGQGRVASEDFTTAHRPGRGNLRAHGGGAARAGGSPRASSAPSAGLRRRTARGIHSGRSSLGSAELAWRAEPELLQIRHCSLAAYKVGSGISFQPGAIGVEVSAMNPVNATALYISASRLVLNYDPGDPKAFTEINRLLPYFRQSLSCCVCGHLLQDPIAPTNSTCQHYVCKTCKGKKMMMKPSCSWCKDYEQFEENKQLSILVNCYKKLCEYITQTTLARDIIEAVDCSSDILALLNDGSLFCEETEKPSDSSFTLCLTHSPLPSTSEPTADPQASLSPMSESTLSIAIGSSVINGLPTYNGLSIDRFGINIPSPEHSNTIDVCNTVDIKTEDLSDSLPPVCDTVATDLCSTGIDICSFSEDIKPGDSLLLSVEEVLRSLETVSNTEVCCPNLQPNLEATVSNGPFLQLSSQSLSHNVFMSTSPALHGLSCTAATPKVAKLNRKRSRSESDSEKVQPLPISTIIRGPTLGASAPVTVKRESKISLQPIATVPNGGTTPKISKTVLLSTKSMKKSHEHGSKKSHSKTKPGILKKDKAVKEKIPSHHFMPGSPTKTVYKKPQEKKGCKCGRATQNPSVLTCRGQRCPCYSNRKACLDCICRGCQNSYMANGEKKLEAFAVPEKALEQTRLTLGINVTSIAVRNASTSTSVINVTGSPVTTFLAASTHDDKSLDEAIDMRFDC</sequence>
<evidence type="ECO:0000256" key="12">
    <source>
        <dbReference type="ARBA" id="ARBA00022833"/>
    </source>
</evidence>
<evidence type="ECO:0000256" key="23">
    <source>
        <dbReference type="PROSITE-ProRule" id="PRU01396"/>
    </source>
</evidence>
<keyword evidence="9" id="KW-0227">DNA damage</keyword>
<evidence type="ECO:0000256" key="4">
    <source>
        <dbReference type="ARBA" id="ARBA00004906"/>
    </source>
</evidence>
<dbReference type="GO" id="GO:0008270">
    <property type="term" value="F:zinc ion binding"/>
    <property type="evidence" value="ECO:0007669"/>
    <property type="project" value="UniProtKB-KW"/>
</dbReference>
<evidence type="ECO:0000256" key="14">
    <source>
        <dbReference type="ARBA" id="ARBA00023242"/>
    </source>
</evidence>
<dbReference type="InParanoid" id="A0A5F9CCG3"/>
<dbReference type="SMART" id="SM01114">
    <property type="entry name" value="CXC"/>
    <property type="match status" value="1"/>
</dbReference>
<dbReference type="InterPro" id="IPR037922">
    <property type="entry name" value="MSL2"/>
</dbReference>
<dbReference type="SMR" id="A0A5F9CCG3"/>
<evidence type="ECO:0000256" key="8">
    <source>
        <dbReference type="ARBA" id="ARBA00022723"/>
    </source>
</evidence>
<feature type="compositionally biased region" description="Low complexity" evidence="24">
    <location>
        <begin position="40"/>
        <end position="53"/>
    </location>
</feature>
<keyword evidence="28" id="KW-1185">Reference proteome</keyword>
<comment type="similarity">
    <text evidence="15 23">Belongs to the MSL2 family.</text>
</comment>
<dbReference type="STRING" id="9986.ENSOCUP00000030966"/>
<evidence type="ECO:0000256" key="7">
    <source>
        <dbReference type="ARBA" id="ARBA00022679"/>
    </source>
</evidence>
<keyword evidence="7" id="KW-0808">Transferase</keyword>
<comment type="subunit">
    <text evidence="16">Component of a multisubunit histone acetyltransferase complex (MSL) at least composed of the KAT8/MOF/MYST1, MSL1/hampin, MSL2 and MSL3. Forms a MSL heterotetrameric core with MSL1.</text>
</comment>
<dbReference type="InterPro" id="IPR001841">
    <property type="entry name" value="Znf_RING"/>
</dbReference>
<dbReference type="Ensembl" id="ENSOCUT00000061718.1">
    <property type="protein sequence ID" value="ENSOCUP00000030966.1"/>
    <property type="gene ID" value="ENSOCUG00000001843.4"/>
</dbReference>
<evidence type="ECO:0000256" key="24">
    <source>
        <dbReference type="SAM" id="MobiDB-lite"/>
    </source>
</evidence>
<dbReference type="EMBL" id="AAGW02015385">
    <property type="status" value="NOT_ANNOTATED_CDS"/>
    <property type="molecule type" value="Genomic_DNA"/>
</dbReference>
<dbReference type="GO" id="GO:0006974">
    <property type="term" value="P:DNA damage response"/>
    <property type="evidence" value="ECO:0007669"/>
    <property type="project" value="UniProtKB-KW"/>
</dbReference>
<evidence type="ECO:0000256" key="21">
    <source>
        <dbReference type="ARBA" id="ARBA00081563"/>
    </source>
</evidence>
<dbReference type="InterPro" id="IPR013083">
    <property type="entry name" value="Znf_RING/FYVE/PHD"/>
</dbReference>
<feature type="compositionally biased region" description="Basic residues" evidence="24">
    <location>
        <begin position="519"/>
        <end position="535"/>
    </location>
</feature>
<reference evidence="27" key="3">
    <citation type="submission" date="2025-09" db="UniProtKB">
        <authorList>
            <consortium name="Ensembl"/>
        </authorList>
    </citation>
    <scope>IDENTIFICATION</scope>
    <source>
        <strain evidence="27">Thorbecke</strain>
    </source>
</reference>
<evidence type="ECO:0000259" key="25">
    <source>
        <dbReference type="PROSITE" id="PS50089"/>
    </source>
</evidence>
<dbReference type="AlphaFoldDB" id="A0A5F9CCG3"/>
<keyword evidence="13" id="KW-0156">Chromatin regulator</keyword>
<dbReference type="FunFam" id="3.30.40.10:FF:000174">
    <property type="entry name" value="E3 ubiquitin-protein ligase MSL2"/>
    <property type="match status" value="1"/>
</dbReference>
<keyword evidence="12" id="KW-0862">Zinc</keyword>
<evidence type="ECO:0000256" key="1">
    <source>
        <dbReference type="ARBA" id="ARBA00000900"/>
    </source>
</evidence>
<organism evidence="27 28">
    <name type="scientific">Oryctolagus cuniculus</name>
    <name type="common">Rabbit</name>
    <dbReference type="NCBI Taxonomy" id="9986"/>
    <lineage>
        <taxon>Eukaryota</taxon>
        <taxon>Metazoa</taxon>
        <taxon>Chordata</taxon>
        <taxon>Craniata</taxon>
        <taxon>Vertebrata</taxon>
        <taxon>Euteleostomi</taxon>
        <taxon>Mammalia</taxon>
        <taxon>Eutheria</taxon>
        <taxon>Euarchontoglires</taxon>
        <taxon>Glires</taxon>
        <taxon>Lagomorpha</taxon>
        <taxon>Leporidae</taxon>
        <taxon>Oryctolagus</taxon>
    </lineage>
</organism>
<evidence type="ECO:0000313" key="27">
    <source>
        <dbReference type="Ensembl" id="ENSOCUP00000030966.1"/>
    </source>
</evidence>
<dbReference type="Pfam" id="PF16682">
    <property type="entry name" value="MSL2-CXC"/>
    <property type="match status" value="1"/>
</dbReference>
<accession>A0A5F9CCG3</accession>
<dbReference type="GO" id="GO:0045893">
    <property type="term" value="P:positive regulation of DNA-templated transcription"/>
    <property type="evidence" value="ECO:0007669"/>
    <property type="project" value="Ensembl"/>
</dbReference>
<dbReference type="FunCoup" id="A0A5F9CCG3">
    <property type="interactions" value="1799"/>
</dbReference>
<evidence type="ECO:0000313" key="28">
    <source>
        <dbReference type="Proteomes" id="UP000001811"/>
    </source>
</evidence>
<dbReference type="GO" id="GO:0140585">
    <property type="term" value="F:promoter-enhancer loop anchoring activity"/>
    <property type="evidence" value="ECO:0007669"/>
    <property type="project" value="Ensembl"/>
</dbReference>
<dbReference type="EMBL" id="AAGW02015384">
    <property type="status" value="NOT_ANNOTATED_CDS"/>
    <property type="molecule type" value="Genomic_DNA"/>
</dbReference>
<evidence type="ECO:0000256" key="22">
    <source>
        <dbReference type="PROSITE-ProRule" id="PRU00175"/>
    </source>
</evidence>